<evidence type="ECO:0000313" key="2">
    <source>
        <dbReference type="EMBL" id="QMR42258.1"/>
    </source>
</evidence>
<organism evidence="2 3">
    <name type="scientific">Klebsiella aerogenes</name>
    <name type="common">Enterobacter aerogenes</name>
    <dbReference type="NCBI Taxonomy" id="548"/>
    <lineage>
        <taxon>Bacteria</taxon>
        <taxon>Pseudomonadati</taxon>
        <taxon>Pseudomonadota</taxon>
        <taxon>Gammaproteobacteria</taxon>
        <taxon>Enterobacterales</taxon>
        <taxon>Enterobacteriaceae</taxon>
        <taxon>Klebsiella/Raoultella group</taxon>
        <taxon>Klebsiella</taxon>
    </lineage>
</organism>
<gene>
    <name evidence="2" type="ORF">HV331_23420</name>
</gene>
<dbReference type="Proteomes" id="UP000514462">
    <property type="component" value="Chromosome"/>
</dbReference>
<dbReference type="EMBL" id="CP055904">
    <property type="protein sequence ID" value="QMR42258.1"/>
    <property type="molecule type" value="Genomic_DNA"/>
</dbReference>
<protein>
    <recommendedName>
        <fullName evidence="4">NAD synthetase</fullName>
    </recommendedName>
</protein>
<keyword evidence="1" id="KW-0812">Transmembrane</keyword>
<evidence type="ECO:0008006" key="4">
    <source>
        <dbReference type="Google" id="ProtNLM"/>
    </source>
</evidence>
<reference evidence="3" key="1">
    <citation type="submission" date="2020-06" db="EMBL/GenBank/DDBJ databases">
        <title>REHAB project genomes.</title>
        <authorList>
            <person name="Shaw L.P."/>
        </authorList>
    </citation>
    <scope>NUCLEOTIDE SEQUENCE [LARGE SCALE GENOMIC DNA]</scope>
    <source>
        <strain evidence="3">RHBSTW-00938</strain>
    </source>
</reference>
<dbReference type="AlphaFoldDB" id="A0AAP9R0E1"/>
<feature type="transmembrane region" description="Helical" evidence="1">
    <location>
        <begin position="109"/>
        <end position="129"/>
    </location>
</feature>
<evidence type="ECO:0000313" key="3">
    <source>
        <dbReference type="Proteomes" id="UP000514462"/>
    </source>
</evidence>
<name>A0AAP9R0E1_KLEAE</name>
<keyword evidence="1" id="KW-1133">Transmembrane helix</keyword>
<accession>A0AAP9R0E1</accession>
<dbReference type="RefSeq" id="WP_182014893.1">
    <property type="nucleotide sequence ID" value="NZ_CP055904.1"/>
</dbReference>
<keyword evidence="1" id="KW-0472">Membrane</keyword>
<proteinExistence type="predicted"/>
<feature type="transmembrane region" description="Helical" evidence="1">
    <location>
        <begin position="135"/>
        <end position="156"/>
    </location>
</feature>
<sequence>MTFPAHSSNLPDYGFARSLGLASGSDFDFTALAAQLDCSRDFSQAGIIYSDGMNRWLVRPSRRIATPNQSSVSHVIVTEIASSTPHNAAKATIKTLQAPSLANEITSTAIACGAAVVTVFLALGAGAAIPLTAGASGVVAAMITAGGVATGLQCFIGSGRLLAIGIGHEEDIAWLDSQDWYTATSTALDIVSLAGAGAGLKSTIATYKLMKASSSSGAISWLKSLSRAERKRITEEIIRAQNPGISNGGIKAAMQAQLYPKRFPSEAIQRSLQRELTNAVINTSAFAGSALTGTIRHPQNVTQSGKYVIGVIQSFSF</sequence>
<evidence type="ECO:0000256" key="1">
    <source>
        <dbReference type="SAM" id="Phobius"/>
    </source>
</evidence>